<evidence type="ECO:0000313" key="1">
    <source>
        <dbReference type="EMBL" id="KAF2902718.1"/>
    </source>
</evidence>
<comment type="caution">
    <text evidence="1">The sequence shown here is derived from an EMBL/GenBank/DDBJ whole genome shotgun (WGS) entry which is preliminary data.</text>
</comment>
<dbReference type="OrthoDB" id="6783964at2759"/>
<dbReference type="AlphaFoldDB" id="A0A8K0DGA0"/>
<keyword evidence="2" id="KW-1185">Reference proteome</keyword>
<proteinExistence type="predicted"/>
<evidence type="ECO:0000313" key="2">
    <source>
        <dbReference type="Proteomes" id="UP000801492"/>
    </source>
</evidence>
<protein>
    <submittedName>
        <fullName evidence="1">Uncharacterized protein</fullName>
    </submittedName>
</protein>
<dbReference type="Proteomes" id="UP000801492">
    <property type="component" value="Unassembled WGS sequence"/>
</dbReference>
<name>A0A8K0DGA0_IGNLU</name>
<sequence>MGKGQAEEYQGKSLDEIDLHLEEELLGNNNDDNPAEISDIDDHYAHLLQKKRRCLVPWTEEQNKLVKEFFKHHKEDKKLPKRNECETLISQQTAALHNKSCLKIKVFVQNIYTNKQKA</sequence>
<dbReference type="EMBL" id="VTPC01001206">
    <property type="protein sequence ID" value="KAF2902718.1"/>
    <property type="molecule type" value="Genomic_DNA"/>
</dbReference>
<accession>A0A8K0DGA0</accession>
<reference evidence="1" key="1">
    <citation type="submission" date="2019-08" db="EMBL/GenBank/DDBJ databases">
        <title>The genome of the North American firefly Photinus pyralis.</title>
        <authorList>
            <consortium name="Photinus pyralis genome working group"/>
            <person name="Fallon T.R."/>
            <person name="Sander Lower S.E."/>
            <person name="Weng J.-K."/>
        </authorList>
    </citation>
    <scope>NUCLEOTIDE SEQUENCE</scope>
    <source>
        <strain evidence="1">TRF0915ILg1</strain>
        <tissue evidence="1">Whole body</tissue>
    </source>
</reference>
<gene>
    <name evidence="1" type="ORF">ILUMI_03470</name>
</gene>
<organism evidence="1 2">
    <name type="scientific">Ignelater luminosus</name>
    <name type="common">Cucubano</name>
    <name type="synonym">Pyrophorus luminosus</name>
    <dbReference type="NCBI Taxonomy" id="2038154"/>
    <lineage>
        <taxon>Eukaryota</taxon>
        <taxon>Metazoa</taxon>
        <taxon>Ecdysozoa</taxon>
        <taxon>Arthropoda</taxon>
        <taxon>Hexapoda</taxon>
        <taxon>Insecta</taxon>
        <taxon>Pterygota</taxon>
        <taxon>Neoptera</taxon>
        <taxon>Endopterygota</taxon>
        <taxon>Coleoptera</taxon>
        <taxon>Polyphaga</taxon>
        <taxon>Elateriformia</taxon>
        <taxon>Elateroidea</taxon>
        <taxon>Elateridae</taxon>
        <taxon>Agrypninae</taxon>
        <taxon>Pyrophorini</taxon>
        <taxon>Ignelater</taxon>
    </lineage>
</organism>